<feature type="domain" description="Armadillo-like repeats" evidence="3">
    <location>
        <begin position="237"/>
        <end position="328"/>
    </location>
</feature>
<keyword evidence="2" id="KW-0472">Membrane</keyword>
<proteinExistence type="predicted"/>
<evidence type="ECO:0000256" key="2">
    <source>
        <dbReference type="SAM" id="Phobius"/>
    </source>
</evidence>
<dbReference type="EMBL" id="BDRX01000010">
    <property type="protein sequence ID" value="GBF89464.1"/>
    <property type="molecule type" value="Genomic_DNA"/>
</dbReference>
<dbReference type="InterPro" id="IPR055241">
    <property type="entry name" value="Armadillo_rpt_dom"/>
</dbReference>
<feature type="compositionally biased region" description="Gly residues" evidence="1">
    <location>
        <begin position="381"/>
        <end position="408"/>
    </location>
</feature>
<evidence type="ECO:0000313" key="5">
    <source>
        <dbReference type="Proteomes" id="UP000247498"/>
    </source>
</evidence>
<evidence type="ECO:0000313" key="4">
    <source>
        <dbReference type="EMBL" id="GBF89464.1"/>
    </source>
</evidence>
<evidence type="ECO:0000259" key="3">
    <source>
        <dbReference type="Pfam" id="PF22915"/>
    </source>
</evidence>
<dbReference type="AlphaFoldDB" id="A0A2V0NPE5"/>
<gene>
    <name evidence="4" type="ORF">Rsub_02036</name>
</gene>
<dbReference type="Pfam" id="PF22915">
    <property type="entry name" value="ARMH5"/>
    <property type="match status" value="1"/>
</dbReference>
<feature type="transmembrane region" description="Helical" evidence="2">
    <location>
        <begin position="170"/>
        <end position="191"/>
    </location>
</feature>
<feature type="region of interest" description="Disordered" evidence="1">
    <location>
        <begin position="1"/>
        <end position="34"/>
    </location>
</feature>
<dbReference type="FunCoup" id="A0A2V0NPE5">
    <property type="interactions" value="453"/>
</dbReference>
<accession>A0A2V0NPE5</accession>
<keyword evidence="2" id="KW-1133">Transmembrane helix</keyword>
<organism evidence="4 5">
    <name type="scientific">Raphidocelis subcapitata</name>
    <dbReference type="NCBI Taxonomy" id="307507"/>
    <lineage>
        <taxon>Eukaryota</taxon>
        <taxon>Viridiplantae</taxon>
        <taxon>Chlorophyta</taxon>
        <taxon>core chlorophytes</taxon>
        <taxon>Chlorophyceae</taxon>
        <taxon>CS clade</taxon>
        <taxon>Sphaeropleales</taxon>
        <taxon>Selenastraceae</taxon>
        <taxon>Raphidocelis</taxon>
    </lineage>
</organism>
<feature type="compositionally biased region" description="Basic and acidic residues" evidence="1">
    <location>
        <begin position="59"/>
        <end position="72"/>
    </location>
</feature>
<dbReference type="InParanoid" id="A0A2V0NPE5"/>
<dbReference type="Proteomes" id="UP000247498">
    <property type="component" value="Unassembled WGS sequence"/>
</dbReference>
<reference evidence="4 5" key="1">
    <citation type="journal article" date="2018" name="Sci. Rep.">
        <title>Raphidocelis subcapitata (=Pseudokirchneriella subcapitata) provides an insight into genome evolution and environmental adaptations in the Sphaeropleales.</title>
        <authorList>
            <person name="Suzuki S."/>
            <person name="Yamaguchi H."/>
            <person name="Nakajima N."/>
            <person name="Kawachi M."/>
        </authorList>
    </citation>
    <scope>NUCLEOTIDE SEQUENCE [LARGE SCALE GENOMIC DNA]</scope>
    <source>
        <strain evidence="4 5">NIES-35</strain>
    </source>
</reference>
<feature type="region of interest" description="Disordered" evidence="1">
    <location>
        <begin position="378"/>
        <end position="408"/>
    </location>
</feature>
<evidence type="ECO:0000256" key="1">
    <source>
        <dbReference type="SAM" id="MobiDB-lite"/>
    </source>
</evidence>
<keyword evidence="2" id="KW-0812">Transmembrane</keyword>
<dbReference type="GO" id="GO:0009941">
    <property type="term" value="C:chloroplast envelope"/>
    <property type="evidence" value="ECO:0007669"/>
    <property type="project" value="TreeGrafter"/>
</dbReference>
<feature type="region of interest" description="Disordered" evidence="1">
    <location>
        <begin position="57"/>
        <end position="79"/>
    </location>
</feature>
<comment type="caution">
    <text evidence="4">The sequence shown here is derived from an EMBL/GenBank/DDBJ whole genome shotgun (WGS) entry which is preliminary data.</text>
</comment>
<keyword evidence="5" id="KW-1185">Reference proteome</keyword>
<feature type="compositionally biased region" description="Low complexity" evidence="1">
    <location>
        <begin position="20"/>
        <end position="33"/>
    </location>
</feature>
<dbReference type="GO" id="GO:0009535">
    <property type="term" value="C:chloroplast thylakoid membrane"/>
    <property type="evidence" value="ECO:0007669"/>
    <property type="project" value="TreeGrafter"/>
</dbReference>
<dbReference type="STRING" id="307507.A0A2V0NPE5"/>
<name>A0A2V0NPE5_9CHLO</name>
<dbReference type="PANTHER" id="PTHR36793:SF1">
    <property type="entry name" value="RIBOSOMAL RNA SMALL SUBUNIT METHYLTRANSFERASE J"/>
    <property type="match status" value="1"/>
</dbReference>
<sequence>MQGMRLARGAPSACGRGVQRLSASRGLRSAGRRPCVARPQALGRGWGTELGAKLGRAITGKDKEEDKKEGAKASEAAAAEEPVVDAAAAAAADGAAADGAAHTHAHAHGHAGLAAAAPEAVREAGALAGRRKQEAVEYEEIEIEETVKGIREYAADAGAFLTAPATRKGLAFGTAAFLGATFAIALYRVYLRSSSVEAQRRRTVDRNKQLVQGLSQYLPDKRDELTAAVAKRLQRASGFTPVEVFRKYLWYVLRERRFDPDAVSDMVALKGALGLGDGEVAEALRERAQRIYDKYGTLMLSTEGMSASGLQRKATCQALFSKMLYLTEHEPLVAQGSEAFKTTDLRLIFGAMDEDTDRLRIVSLVELDAERLDRMMAGDTSAGGGGGGTGGGGGGGGAGSGGGGAGSS</sequence>
<protein>
    <recommendedName>
        <fullName evidence="3">Armadillo-like repeats domain-containing protein</fullName>
    </recommendedName>
</protein>
<dbReference type="PANTHER" id="PTHR36793">
    <property type="entry name" value="RIBOSOMAL RNA SMALL SUBUNIT METHYLTRANSFERASE J"/>
    <property type="match status" value="1"/>
</dbReference>
<dbReference type="OrthoDB" id="1716611at2759"/>